<dbReference type="GO" id="GO:0051301">
    <property type="term" value="P:cell division"/>
    <property type="evidence" value="ECO:0007669"/>
    <property type="project" value="UniProtKB-KW"/>
</dbReference>
<dbReference type="Gene3D" id="3.30.1330.60">
    <property type="entry name" value="OmpA-like domain"/>
    <property type="match status" value="1"/>
</dbReference>
<evidence type="ECO:0000256" key="6">
    <source>
        <dbReference type="ARBA" id="ARBA00023288"/>
    </source>
</evidence>
<dbReference type="InterPro" id="IPR006664">
    <property type="entry name" value="OMP_bac"/>
</dbReference>
<feature type="signal peptide" evidence="10">
    <location>
        <begin position="1"/>
        <end position="26"/>
    </location>
</feature>
<dbReference type="NCBIfam" id="TIGR02802">
    <property type="entry name" value="Pal_lipo"/>
    <property type="match status" value="1"/>
</dbReference>
<protein>
    <recommendedName>
        <fullName evidence="8">Peptidoglycan-associated lipoprotein</fullName>
        <shortName evidence="8">PAL</shortName>
    </recommendedName>
</protein>
<keyword evidence="5 8" id="KW-0998">Cell outer membrane</keyword>
<reference evidence="12" key="1">
    <citation type="submission" date="2020-07" db="EMBL/GenBank/DDBJ databases">
        <title>Huge and variable diversity of episymbiotic CPR bacteria and DPANN archaea in groundwater ecosystems.</title>
        <authorList>
            <person name="He C.Y."/>
            <person name="Keren R."/>
            <person name="Whittaker M."/>
            <person name="Farag I.F."/>
            <person name="Doudna J."/>
            <person name="Cate J.H.D."/>
            <person name="Banfield J.F."/>
        </authorList>
    </citation>
    <scope>NUCLEOTIDE SEQUENCE</scope>
    <source>
        <strain evidence="12">NC_groundwater_1813_Pr3_B-0.1um_71_17</strain>
    </source>
</reference>
<dbReference type="InterPro" id="IPR050330">
    <property type="entry name" value="Bact_OuterMem_StrucFunc"/>
</dbReference>
<comment type="subcellular location">
    <subcellularLocation>
        <location evidence="8">Cell outer membrane</location>
        <topology evidence="8">Lipid-anchor</topology>
    </subcellularLocation>
</comment>
<dbReference type="InterPro" id="IPR006665">
    <property type="entry name" value="OmpA-like"/>
</dbReference>
<comment type="caution">
    <text evidence="12">The sequence shown here is derived from an EMBL/GenBank/DDBJ whole genome shotgun (WGS) entry which is preliminary data.</text>
</comment>
<evidence type="ECO:0000256" key="10">
    <source>
        <dbReference type="SAM" id="SignalP"/>
    </source>
</evidence>
<keyword evidence="4 8" id="KW-0564">Palmitate</keyword>
<feature type="region of interest" description="Disordered" evidence="9">
    <location>
        <begin position="27"/>
        <end position="67"/>
    </location>
</feature>
<dbReference type="AlphaFoldDB" id="A0A933SEP0"/>
<sequence length="177" mass="18511">MHPTLLRTTVLVTAVLAMFAVGCAKKGATPPTPPPAGNTTTAPTNPNPGNTGGTTTNPTTPGSQQGTATVTDLRTIYFAVDSYSIDGTAQADLDANAKLLRANSNLRVTVEGHCDERGTVEYNLALGQKRADAVRDYLLGAGVSAAQIATLTRGKEFPAVDGHDESAWAKNRRAEFK</sequence>
<organism evidence="12 13">
    <name type="scientific">Eiseniibacteriota bacterium</name>
    <dbReference type="NCBI Taxonomy" id="2212470"/>
    <lineage>
        <taxon>Bacteria</taxon>
        <taxon>Candidatus Eiseniibacteriota</taxon>
    </lineage>
</organism>
<feature type="domain" description="OmpA-like" evidence="11">
    <location>
        <begin position="65"/>
        <end position="177"/>
    </location>
</feature>
<dbReference type="GO" id="GO:0009279">
    <property type="term" value="C:cell outer membrane"/>
    <property type="evidence" value="ECO:0007669"/>
    <property type="project" value="UniProtKB-SubCell"/>
</dbReference>
<dbReference type="PANTHER" id="PTHR30329:SF21">
    <property type="entry name" value="LIPOPROTEIN YIAD-RELATED"/>
    <property type="match status" value="1"/>
</dbReference>
<evidence type="ECO:0000256" key="4">
    <source>
        <dbReference type="ARBA" id="ARBA00023139"/>
    </source>
</evidence>
<evidence type="ECO:0000256" key="3">
    <source>
        <dbReference type="ARBA" id="ARBA00023136"/>
    </source>
</evidence>
<comment type="similarity">
    <text evidence="8">Belongs to the Pal lipoprotein family.</text>
</comment>
<dbReference type="InterPro" id="IPR036737">
    <property type="entry name" value="OmpA-like_sf"/>
</dbReference>
<gene>
    <name evidence="8 12" type="primary">pal</name>
    <name evidence="12" type="ORF">HZA61_16965</name>
</gene>
<keyword evidence="6 8" id="KW-0449">Lipoprotein</keyword>
<evidence type="ECO:0000256" key="8">
    <source>
        <dbReference type="HAMAP-Rule" id="MF_02204"/>
    </source>
</evidence>
<dbReference type="Proteomes" id="UP000696931">
    <property type="component" value="Unassembled WGS sequence"/>
</dbReference>
<evidence type="ECO:0000313" key="12">
    <source>
        <dbReference type="EMBL" id="MBI5171181.1"/>
    </source>
</evidence>
<dbReference type="PROSITE" id="PS51123">
    <property type="entry name" value="OMPA_2"/>
    <property type="match status" value="1"/>
</dbReference>
<keyword evidence="7" id="KW-0131">Cell cycle</keyword>
<dbReference type="PANTHER" id="PTHR30329">
    <property type="entry name" value="STATOR ELEMENT OF FLAGELLAR MOTOR COMPLEX"/>
    <property type="match status" value="1"/>
</dbReference>
<dbReference type="HAMAP" id="MF_02204">
    <property type="entry name" value="Pal"/>
    <property type="match status" value="1"/>
</dbReference>
<dbReference type="SUPFAM" id="SSF103088">
    <property type="entry name" value="OmpA-like"/>
    <property type="match status" value="1"/>
</dbReference>
<feature type="chain" id="PRO_5037313059" description="Peptidoglycan-associated lipoprotein" evidence="10">
    <location>
        <begin position="27"/>
        <end position="177"/>
    </location>
</feature>
<evidence type="ECO:0000256" key="9">
    <source>
        <dbReference type="SAM" id="MobiDB-lite"/>
    </source>
</evidence>
<evidence type="ECO:0000256" key="2">
    <source>
        <dbReference type="ARBA" id="ARBA00022729"/>
    </source>
</evidence>
<dbReference type="PROSITE" id="PS51257">
    <property type="entry name" value="PROKAR_LIPOPROTEIN"/>
    <property type="match status" value="1"/>
</dbReference>
<dbReference type="InterPro" id="IPR014169">
    <property type="entry name" value="Pal_lipo_C"/>
</dbReference>
<dbReference type="CDD" id="cd07185">
    <property type="entry name" value="OmpA_C-like"/>
    <property type="match status" value="1"/>
</dbReference>
<dbReference type="InterPro" id="IPR039001">
    <property type="entry name" value="Pal"/>
</dbReference>
<keyword evidence="1" id="KW-0132">Cell division</keyword>
<evidence type="ECO:0000313" key="13">
    <source>
        <dbReference type="Proteomes" id="UP000696931"/>
    </source>
</evidence>
<proteinExistence type="inferred from homology"/>
<name>A0A933SEP0_UNCEI</name>
<dbReference type="PRINTS" id="PR01021">
    <property type="entry name" value="OMPADOMAIN"/>
</dbReference>
<accession>A0A933SEP0</accession>
<evidence type="ECO:0000256" key="1">
    <source>
        <dbReference type="ARBA" id="ARBA00022618"/>
    </source>
</evidence>
<evidence type="ECO:0000259" key="11">
    <source>
        <dbReference type="PROSITE" id="PS51123"/>
    </source>
</evidence>
<evidence type="ECO:0000256" key="7">
    <source>
        <dbReference type="ARBA" id="ARBA00023306"/>
    </source>
</evidence>
<keyword evidence="2 8" id="KW-0732">Signal</keyword>
<evidence type="ECO:0000256" key="5">
    <source>
        <dbReference type="ARBA" id="ARBA00023237"/>
    </source>
</evidence>
<keyword evidence="3 8" id="KW-0472">Membrane</keyword>
<dbReference type="Pfam" id="PF00691">
    <property type="entry name" value="OmpA"/>
    <property type="match status" value="1"/>
</dbReference>
<dbReference type="EMBL" id="JACRIW010000121">
    <property type="protein sequence ID" value="MBI5171181.1"/>
    <property type="molecule type" value="Genomic_DNA"/>
</dbReference>
<feature type="compositionally biased region" description="Low complexity" evidence="9">
    <location>
        <begin position="37"/>
        <end position="62"/>
    </location>
</feature>